<dbReference type="EMBL" id="HBIV01003342">
    <property type="protein sequence ID" value="CAE0647178.1"/>
    <property type="molecule type" value="Transcribed_RNA"/>
</dbReference>
<evidence type="ECO:0000313" key="1">
    <source>
        <dbReference type="EMBL" id="CAE0647178.1"/>
    </source>
</evidence>
<proteinExistence type="predicted"/>
<protein>
    <submittedName>
        <fullName evidence="1">Uncharacterized protein</fullName>
    </submittedName>
</protein>
<gene>
    <name evidence="1" type="ORF">LGLO00237_LOCUS2277</name>
</gene>
<reference evidence="1" key="1">
    <citation type="submission" date="2021-01" db="EMBL/GenBank/DDBJ databases">
        <authorList>
            <person name="Corre E."/>
            <person name="Pelletier E."/>
            <person name="Niang G."/>
            <person name="Scheremetjew M."/>
            <person name="Finn R."/>
            <person name="Kale V."/>
            <person name="Holt S."/>
            <person name="Cochrane G."/>
            <person name="Meng A."/>
            <person name="Brown T."/>
            <person name="Cohen L."/>
        </authorList>
    </citation>
    <scope>NUCLEOTIDE SEQUENCE</scope>
    <source>
        <strain evidence="1">CCCM811</strain>
    </source>
</reference>
<name>A0A6U3CDK0_9EUKA</name>
<accession>A0A6U3CDK0</accession>
<dbReference type="AlphaFoldDB" id="A0A6U3CDK0"/>
<sequence>MEAAAKETRTLSDEDAKKNIYVGKPVSEIIRQESAPEATRGLNRHNVLAPPILRFSKTESEAGAKADDLLVQPGTQGNGLPDLPKHAREVAVIKFEGLPAKGIIMELKTQLQKYQSDLTFREHGVDGKVLIGDELLKFTGNLCSLKLDANRKGNIGLHMILQTGDRVTWLEFFTKLADEMGGKADPRVKEFISRYCDFGHLGGPAEVQVSPDLNFVQGCHKMVASNFAESQIEGLKGLKLALEFCACGDSLSRSFGTAIEKALDSAADSKNLSVLRLSTELLVSGAKVFSEDKKMSQQLYDKLVRIRKEVAPKTIEQPNLEIRRIMENIKTALSILPSSSSQTPLAA</sequence>
<organism evidence="1">
    <name type="scientific">Lotharella globosa</name>
    <dbReference type="NCBI Taxonomy" id="91324"/>
    <lineage>
        <taxon>Eukaryota</taxon>
        <taxon>Sar</taxon>
        <taxon>Rhizaria</taxon>
        <taxon>Cercozoa</taxon>
        <taxon>Chlorarachniophyceae</taxon>
        <taxon>Lotharella</taxon>
    </lineage>
</organism>